<dbReference type="AlphaFoldDB" id="A0AAW2ZCZ9"/>
<feature type="domain" description="SHSP" evidence="4">
    <location>
        <begin position="17"/>
        <end position="128"/>
    </location>
</feature>
<accession>A0AAW2ZCZ9</accession>
<evidence type="ECO:0000259" key="4">
    <source>
        <dbReference type="PROSITE" id="PS01031"/>
    </source>
</evidence>
<protein>
    <submittedName>
        <fullName evidence="5">25.3 kDa heat shock protein</fullName>
    </submittedName>
</protein>
<dbReference type="Pfam" id="PF00011">
    <property type="entry name" value="HSP20"/>
    <property type="match status" value="1"/>
</dbReference>
<dbReference type="InterPro" id="IPR044587">
    <property type="entry name" value="HSP21-like"/>
</dbReference>
<dbReference type="EMBL" id="JAOPGA020001330">
    <property type="protein sequence ID" value="KAL0487315.1"/>
    <property type="molecule type" value="Genomic_DNA"/>
</dbReference>
<keyword evidence="6" id="KW-1185">Reference proteome</keyword>
<evidence type="ECO:0000313" key="6">
    <source>
        <dbReference type="Proteomes" id="UP001431209"/>
    </source>
</evidence>
<dbReference type="PROSITE" id="PS01031">
    <property type="entry name" value="SHSP"/>
    <property type="match status" value="1"/>
</dbReference>
<evidence type="ECO:0000313" key="5">
    <source>
        <dbReference type="EMBL" id="KAL0487315.1"/>
    </source>
</evidence>
<keyword evidence="1 5" id="KW-0346">Stress response</keyword>
<dbReference type="InterPro" id="IPR008978">
    <property type="entry name" value="HSP20-like_chaperone"/>
</dbReference>
<gene>
    <name evidence="5" type="ORF">AKO1_012206</name>
</gene>
<dbReference type="Proteomes" id="UP001431209">
    <property type="component" value="Unassembled WGS sequence"/>
</dbReference>
<dbReference type="PANTHER" id="PTHR46733:SF4">
    <property type="entry name" value="HEAT SHOCK PROTEIN 21, CHLOROPLASTIC"/>
    <property type="match status" value="1"/>
</dbReference>
<dbReference type="InterPro" id="IPR002068">
    <property type="entry name" value="A-crystallin/Hsp20_dom"/>
</dbReference>
<evidence type="ECO:0000256" key="2">
    <source>
        <dbReference type="PROSITE-ProRule" id="PRU00285"/>
    </source>
</evidence>
<proteinExistence type="inferred from homology"/>
<sequence length="128" mass="14858">MNIRDFEDHFNAGLMRMFQDPFNGRTRMSHDQDGLKIRAEVPGFSSDDIKITLEDNRLLCFAGELKNENEGKERNDKSYNSFRQCVNLPRDSNLDQINAKVEHGVLNIEVPKTQRESKSFVDIPIRKD</sequence>
<evidence type="ECO:0000256" key="1">
    <source>
        <dbReference type="ARBA" id="ARBA00023016"/>
    </source>
</evidence>
<dbReference type="PANTHER" id="PTHR46733">
    <property type="entry name" value="26.5 KDA HEAT SHOCK PROTEIN, MITOCHONDRIAL"/>
    <property type="match status" value="1"/>
</dbReference>
<reference evidence="5 6" key="1">
    <citation type="submission" date="2024-03" db="EMBL/GenBank/DDBJ databases">
        <title>The Acrasis kona genome and developmental transcriptomes reveal deep origins of eukaryotic multicellular pathways.</title>
        <authorList>
            <person name="Sheikh S."/>
            <person name="Fu C.-J."/>
            <person name="Brown M.W."/>
            <person name="Baldauf S.L."/>
        </authorList>
    </citation>
    <scope>NUCLEOTIDE SEQUENCE [LARGE SCALE GENOMIC DNA]</scope>
    <source>
        <strain evidence="5 6">ATCC MYA-3509</strain>
    </source>
</reference>
<comment type="similarity">
    <text evidence="2 3">Belongs to the small heat shock protein (HSP20) family.</text>
</comment>
<comment type="caution">
    <text evidence="5">The sequence shown here is derived from an EMBL/GenBank/DDBJ whole genome shotgun (WGS) entry which is preliminary data.</text>
</comment>
<evidence type="ECO:0000256" key="3">
    <source>
        <dbReference type="RuleBase" id="RU003616"/>
    </source>
</evidence>
<dbReference type="CDD" id="cd06464">
    <property type="entry name" value="ACD_sHsps-like"/>
    <property type="match status" value="1"/>
</dbReference>
<dbReference type="Gene3D" id="2.60.40.790">
    <property type="match status" value="1"/>
</dbReference>
<dbReference type="GO" id="GO:0009408">
    <property type="term" value="P:response to heat"/>
    <property type="evidence" value="ECO:0007669"/>
    <property type="project" value="InterPro"/>
</dbReference>
<dbReference type="SUPFAM" id="SSF49764">
    <property type="entry name" value="HSP20-like chaperones"/>
    <property type="match status" value="1"/>
</dbReference>
<organism evidence="5 6">
    <name type="scientific">Acrasis kona</name>
    <dbReference type="NCBI Taxonomy" id="1008807"/>
    <lineage>
        <taxon>Eukaryota</taxon>
        <taxon>Discoba</taxon>
        <taxon>Heterolobosea</taxon>
        <taxon>Tetramitia</taxon>
        <taxon>Eutetramitia</taxon>
        <taxon>Acrasidae</taxon>
        <taxon>Acrasis</taxon>
    </lineage>
</organism>
<name>A0AAW2ZCZ9_9EUKA</name>